<feature type="region of interest" description="Disordered" evidence="1">
    <location>
        <begin position="53"/>
        <end position="106"/>
    </location>
</feature>
<evidence type="ECO:0000313" key="2">
    <source>
        <dbReference type="EMBL" id="KAF2113599.1"/>
    </source>
</evidence>
<feature type="compositionally biased region" description="Basic and acidic residues" evidence="1">
    <location>
        <begin position="637"/>
        <end position="649"/>
    </location>
</feature>
<sequence>MASASDTHSFNVLTPSSSETSNMAHRLEDDDKVSVRLPAYIATELFRRGIGVRDTPSDERSAGTPMRVANPLTGLYPKPLRPLQMRSTTSTSDQATGPTQKMNDTASGQPLGHAITLPNPPGKSALIQALLGRLPLEPAHLPQQDDNIDFGATKRPLLHLEKRLIEALPMESDIPAAHDVNGPEPRKAKTLNRKLLNEHIQEARAARGSMVAPPKPHSVDGADSHGHTDCQYECRECGLLYGGAFNGICPECGTNRVQAYCDTICDEDEFGLGMNKKTNNGGPLQGITTTNLSSSPTPNSTPTISARSPSVQTDFLSRPTWDNEVSYGASPEDDGADGFANVTSFGPWSASYAFPQNSGLSFDDFRNESQAEKARLDDVGVSSADLLEAFNRLRMRCHPPASGGLNDAFFARLNASPEEAAELGRAYQILYLDRVKLGLDVQEGLEPGDLSRIINRYSRCGNRWTDANAAVQRRIDEKLCNKKGWVRDADNVSAIGGSIYNHNDRNWDVNAAADESGQKRGKDEGRNGPLSPAVGSRDRYAPRKHGSWGVGSPDTAGKFDHYKFSRIASPVEEVVDDGWGSPIEDAGMHRDNVNDWGAPIERQPYWIADATENDMNWNDGPDVSKTASASTSTLLSQEDRGRGNDDHRGSRGGGWRASSVQVPRTSKKAPSPSSVSKKLNITYWATVESDEDAYHVPIEAQHVSGPKKAAVQGMQTAWKWLDDKGLRERVGLEDVFELSNALVNSHKSKREYLGWDF</sequence>
<feature type="compositionally biased region" description="Polar residues" evidence="1">
    <location>
        <begin position="85"/>
        <end position="106"/>
    </location>
</feature>
<dbReference type="Proteomes" id="UP000799770">
    <property type="component" value="Unassembled WGS sequence"/>
</dbReference>
<protein>
    <submittedName>
        <fullName evidence="2">Uncharacterized protein</fullName>
    </submittedName>
</protein>
<dbReference type="AlphaFoldDB" id="A0A6A5Z2A7"/>
<proteinExistence type="predicted"/>
<feature type="compositionally biased region" description="Polar residues" evidence="1">
    <location>
        <begin position="1"/>
        <end position="23"/>
    </location>
</feature>
<dbReference type="EMBL" id="ML977327">
    <property type="protein sequence ID" value="KAF2113599.1"/>
    <property type="molecule type" value="Genomic_DNA"/>
</dbReference>
<evidence type="ECO:0000313" key="3">
    <source>
        <dbReference type="Proteomes" id="UP000799770"/>
    </source>
</evidence>
<feature type="region of interest" description="Disordered" evidence="1">
    <location>
        <begin position="514"/>
        <end position="555"/>
    </location>
</feature>
<feature type="compositionally biased region" description="Low complexity" evidence="1">
    <location>
        <begin position="287"/>
        <end position="305"/>
    </location>
</feature>
<evidence type="ECO:0000256" key="1">
    <source>
        <dbReference type="SAM" id="MobiDB-lite"/>
    </source>
</evidence>
<feature type="region of interest" description="Disordered" evidence="1">
    <location>
        <begin position="612"/>
        <end position="674"/>
    </location>
</feature>
<name>A0A6A5Z2A7_9PLEO</name>
<feature type="compositionally biased region" description="Basic and acidic residues" evidence="1">
    <location>
        <begin position="516"/>
        <end position="526"/>
    </location>
</feature>
<gene>
    <name evidence="2" type="ORF">BDV96DRAFT_114794</name>
</gene>
<accession>A0A6A5Z2A7</accession>
<feature type="region of interest" description="Disordered" evidence="1">
    <location>
        <begin position="276"/>
        <end position="314"/>
    </location>
</feature>
<dbReference type="OrthoDB" id="3695698at2759"/>
<keyword evidence="3" id="KW-1185">Reference proteome</keyword>
<feature type="compositionally biased region" description="Low complexity" evidence="1">
    <location>
        <begin position="626"/>
        <end position="636"/>
    </location>
</feature>
<reference evidence="2" key="1">
    <citation type="journal article" date="2020" name="Stud. Mycol.">
        <title>101 Dothideomycetes genomes: a test case for predicting lifestyles and emergence of pathogens.</title>
        <authorList>
            <person name="Haridas S."/>
            <person name="Albert R."/>
            <person name="Binder M."/>
            <person name="Bloem J."/>
            <person name="Labutti K."/>
            <person name="Salamov A."/>
            <person name="Andreopoulos B."/>
            <person name="Baker S."/>
            <person name="Barry K."/>
            <person name="Bills G."/>
            <person name="Bluhm B."/>
            <person name="Cannon C."/>
            <person name="Castanera R."/>
            <person name="Culley D."/>
            <person name="Daum C."/>
            <person name="Ezra D."/>
            <person name="Gonzalez J."/>
            <person name="Henrissat B."/>
            <person name="Kuo A."/>
            <person name="Liang C."/>
            <person name="Lipzen A."/>
            <person name="Lutzoni F."/>
            <person name="Magnuson J."/>
            <person name="Mondo S."/>
            <person name="Nolan M."/>
            <person name="Ohm R."/>
            <person name="Pangilinan J."/>
            <person name="Park H.-J."/>
            <person name="Ramirez L."/>
            <person name="Alfaro M."/>
            <person name="Sun H."/>
            <person name="Tritt A."/>
            <person name="Yoshinaga Y."/>
            <person name="Zwiers L.-H."/>
            <person name="Turgeon B."/>
            <person name="Goodwin S."/>
            <person name="Spatafora J."/>
            <person name="Crous P."/>
            <person name="Grigoriev I."/>
        </authorList>
    </citation>
    <scope>NUCLEOTIDE SEQUENCE</scope>
    <source>
        <strain evidence="2">CBS 627.86</strain>
    </source>
</reference>
<feature type="region of interest" description="Disordered" evidence="1">
    <location>
        <begin position="1"/>
        <end position="27"/>
    </location>
</feature>
<organism evidence="2 3">
    <name type="scientific">Lophiotrema nucula</name>
    <dbReference type="NCBI Taxonomy" id="690887"/>
    <lineage>
        <taxon>Eukaryota</taxon>
        <taxon>Fungi</taxon>
        <taxon>Dikarya</taxon>
        <taxon>Ascomycota</taxon>
        <taxon>Pezizomycotina</taxon>
        <taxon>Dothideomycetes</taxon>
        <taxon>Pleosporomycetidae</taxon>
        <taxon>Pleosporales</taxon>
        <taxon>Lophiotremataceae</taxon>
        <taxon>Lophiotrema</taxon>
    </lineage>
</organism>